<dbReference type="PROSITE" id="PS51257">
    <property type="entry name" value="PROKAR_LIPOPROTEIN"/>
    <property type="match status" value="1"/>
</dbReference>
<dbReference type="InParanoid" id="A0A165PKF1"/>
<dbReference type="STRING" id="1314782.A0A165PKF1"/>
<accession>A0A165PKF1</accession>
<dbReference type="InterPro" id="IPR004843">
    <property type="entry name" value="Calcineurin-like_PHP"/>
</dbReference>
<reference evidence="3 4" key="1">
    <citation type="journal article" date="2016" name="Mol. Biol. Evol.">
        <title>Comparative Genomics of Early-Diverging Mushroom-Forming Fungi Provides Insights into the Origins of Lignocellulose Decay Capabilities.</title>
        <authorList>
            <person name="Nagy L.G."/>
            <person name="Riley R."/>
            <person name="Tritt A."/>
            <person name="Adam C."/>
            <person name="Daum C."/>
            <person name="Floudas D."/>
            <person name="Sun H."/>
            <person name="Yadav J.S."/>
            <person name="Pangilinan J."/>
            <person name="Larsson K.H."/>
            <person name="Matsuura K."/>
            <person name="Barry K."/>
            <person name="Labutti K."/>
            <person name="Kuo R."/>
            <person name="Ohm R.A."/>
            <person name="Bhattacharya S.S."/>
            <person name="Shirouzu T."/>
            <person name="Yoshinaga Y."/>
            <person name="Martin F.M."/>
            <person name="Grigoriev I.V."/>
            <person name="Hibbett D.S."/>
        </authorList>
    </citation>
    <scope>NUCLEOTIDE SEQUENCE [LARGE SCALE GENOMIC DNA]</scope>
    <source>
        <strain evidence="3 4">HHB14362 ss-1</strain>
    </source>
</reference>
<keyword evidence="1" id="KW-0472">Membrane</keyword>
<protein>
    <submittedName>
        <fullName evidence="3">Metallo-dependent phosphatase</fullName>
    </submittedName>
</protein>
<dbReference type="OrthoDB" id="783096at2759"/>
<dbReference type="SUPFAM" id="SSF56300">
    <property type="entry name" value="Metallo-dependent phosphatases"/>
    <property type="match status" value="1"/>
</dbReference>
<gene>
    <name evidence="3" type="ORF">NEOLEDRAFT_1139791</name>
</gene>
<dbReference type="GO" id="GO:0005737">
    <property type="term" value="C:cytoplasm"/>
    <property type="evidence" value="ECO:0007669"/>
    <property type="project" value="TreeGrafter"/>
</dbReference>
<keyword evidence="4" id="KW-1185">Reference proteome</keyword>
<keyword evidence="1" id="KW-0812">Transmembrane</keyword>
<dbReference type="PANTHER" id="PTHR32440:SF0">
    <property type="entry name" value="PHOSPHATASE DCR2-RELATED"/>
    <property type="match status" value="1"/>
</dbReference>
<proteinExistence type="predicted"/>
<dbReference type="GO" id="GO:0004721">
    <property type="term" value="F:phosphoprotein phosphatase activity"/>
    <property type="evidence" value="ECO:0007669"/>
    <property type="project" value="TreeGrafter"/>
</dbReference>
<dbReference type="FunCoup" id="A0A165PKF1">
    <property type="interactions" value="45"/>
</dbReference>
<keyword evidence="1" id="KW-1133">Transmembrane helix</keyword>
<feature type="domain" description="Calcineurin-like phosphoesterase" evidence="2">
    <location>
        <begin position="300"/>
        <end position="515"/>
    </location>
</feature>
<dbReference type="Gene3D" id="3.60.21.10">
    <property type="match status" value="1"/>
</dbReference>
<dbReference type="Pfam" id="PF00149">
    <property type="entry name" value="Metallophos"/>
    <property type="match status" value="1"/>
</dbReference>
<dbReference type="Gene3D" id="2.100.10.50">
    <property type="match status" value="1"/>
</dbReference>
<dbReference type="EMBL" id="KV425610">
    <property type="protein sequence ID" value="KZT21162.1"/>
    <property type="molecule type" value="Genomic_DNA"/>
</dbReference>
<organism evidence="3 4">
    <name type="scientific">Neolentinus lepideus HHB14362 ss-1</name>
    <dbReference type="NCBI Taxonomy" id="1314782"/>
    <lineage>
        <taxon>Eukaryota</taxon>
        <taxon>Fungi</taxon>
        <taxon>Dikarya</taxon>
        <taxon>Basidiomycota</taxon>
        <taxon>Agaricomycotina</taxon>
        <taxon>Agaricomycetes</taxon>
        <taxon>Gloeophyllales</taxon>
        <taxon>Gloeophyllaceae</taxon>
        <taxon>Neolentinus</taxon>
    </lineage>
</organism>
<evidence type="ECO:0000313" key="4">
    <source>
        <dbReference type="Proteomes" id="UP000076761"/>
    </source>
</evidence>
<name>A0A165PKF1_9AGAM</name>
<dbReference type="Proteomes" id="UP000076761">
    <property type="component" value="Unassembled WGS sequence"/>
</dbReference>
<evidence type="ECO:0000259" key="2">
    <source>
        <dbReference type="Pfam" id="PF00149"/>
    </source>
</evidence>
<feature type="transmembrane region" description="Helical" evidence="1">
    <location>
        <begin position="12"/>
        <end position="36"/>
    </location>
</feature>
<dbReference type="InterPro" id="IPR029052">
    <property type="entry name" value="Metallo-depent_PP-like"/>
</dbReference>
<dbReference type="AlphaFoldDB" id="A0A165PKF1"/>
<evidence type="ECO:0000313" key="3">
    <source>
        <dbReference type="EMBL" id="KZT21162.1"/>
    </source>
</evidence>
<dbReference type="CDD" id="cd07383">
    <property type="entry name" value="MPP_Dcr2"/>
    <property type="match status" value="1"/>
</dbReference>
<evidence type="ECO:0000256" key="1">
    <source>
        <dbReference type="SAM" id="Phobius"/>
    </source>
</evidence>
<dbReference type="PANTHER" id="PTHR32440">
    <property type="entry name" value="PHOSPHATASE DCR2-RELATED-RELATED"/>
    <property type="match status" value="1"/>
</dbReference>
<sequence length="673" mass="75306">MAFSLFRVFRFLRSICVPVTAIVSFSCLLTVIFILYQPTPGPGELQRVGWQSWDDVSAYAPTGSGDETTSIPPAAPGDSNGGVDWWNVTIPVDSTVDSVSLPLDVWNPLLPHDTGLSELSIERCMINPKVANSICRPATTPEQDAIKGKWVRVEHDLNFQSGMWYLNIWYRRTRRLDIPLITEVKLLPAAERPPTVEPPYEWHKVARSIRDGVPRTPSLYLWYKTGKTTRQMTVKGGREEYITEMDVLYGDSRNWWGFEKVETPVLESDGRKESVWVTYRKKYQAPPKAQPLHFSREGRFKILQVADLHFSVSPGVCRETPAPCKDSDNRTTSLVSRVIAEEKPDLVVFSGDQLNGQGTSWDSESVLAKFAAAVTDAGVPWAAVFGNHDDEDGLSREEQAKLLQAMPYSLMQPGPKDVHGVGNYVLKVMSADASKTHLLTLYFLDSGAYSRGTLDWFGFWHPTEYDWIRESQIEWFLQESASINALERPFTPDGAQDFGDIWKRQSTDQLTPDAKKLAKPNALMFFHIPLQESYDTADTNPSTSQPLDVGMHGLEGKGSAKKTDGFFEKALLATKESEHVAGGGIPEVKVVGNGHCHITENCRRVRGVWLCFGGGGSYSGYGKVGFDRRFRIYDVSDYGETIKTYKRTEHDEIVDEMVLAGRGAPPPYEGVTR</sequence>